<reference evidence="1 2" key="1">
    <citation type="journal article" date="2024" name="G3 (Bethesda)">
        <title>Genome assembly of Hibiscus sabdariffa L. provides insights into metabolisms of medicinal natural products.</title>
        <authorList>
            <person name="Kim T."/>
        </authorList>
    </citation>
    <scope>NUCLEOTIDE SEQUENCE [LARGE SCALE GENOMIC DNA]</scope>
    <source>
        <strain evidence="1">TK-2024</strain>
        <tissue evidence="1">Old leaves</tissue>
    </source>
</reference>
<dbReference type="EMBL" id="JBBPBM010000001">
    <property type="protein sequence ID" value="KAK8600434.1"/>
    <property type="molecule type" value="Genomic_DNA"/>
</dbReference>
<evidence type="ECO:0000313" key="2">
    <source>
        <dbReference type="Proteomes" id="UP001472677"/>
    </source>
</evidence>
<protein>
    <recommendedName>
        <fullName evidence="3">RNase H type-1 domain-containing protein</fullName>
    </recommendedName>
</protein>
<organism evidence="1 2">
    <name type="scientific">Hibiscus sabdariffa</name>
    <name type="common">roselle</name>
    <dbReference type="NCBI Taxonomy" id="183260"/>
    <lineage>
        <taxon>Eukaryota</taxon>
        <taxon>Viridiplantae</taxon>
        <taxon>Streptophyta</taxon>
        <taxon>Embryophyta</taxon>
        <taxon>Tracheophyta</taxon>
        <taxon>Spermatophyta</taxon>
        <taxon>Magnoliopsida</taxon>
        <taxon>eudicotyledons</taxon>
        <taxon>Gunneridae</taxon>
        <taxon>Pentapetalae</taxon>
        <taxon>rosids</taxon>
        <taxon>malvids</taxon>
        <taxon>Malvales</taxon>
        <taxon>Malvaceae</taxon>
        <taxon>Malvoideae</taxon>
        <taxon>Hibiscus</taxon>
    </lineage>
</organism>
<gene>
    <name evidence="1" type="ORF">V6N12_050288</name>
</gene>
<proteinExistence type="predicted"/>
<accession>A0ABR2GC02</accession>
<dbReference type="Proteomes" id="UP001472677">
    <property type="component" value="Unassembled WGS sequence"/>
</dbReference>
<sequence length="122" mass="13506">MFDSLPFDTWLLQCFKHIPGIGVGDDVWHTRFAVICWLIWKTHCATVFGSVGLHGVALARYENLIAAEFTAAHANRTGTRQIHQLPWCCPEWGWVKVNCDGAVNSRDGPAAIGGVIRDSIDT</sequence>
<evidence type="ECO:0008006" key="3">
    <source>
        <dbReference type="Google" id="ProtNLM"/>
    </source>
</evidence>
<evidence type="ECO:0000313" key="1">
    <source>
        <dbReference type="EMBL" id="KAK8600434.1"/>
    </source>
</evidence>
<name>A0ABR2GC02_9ROSI</name>
<comment type="caution">
    <text evidence="1">The sequence shown here is derived from an EMBL/GenBank/DDBJ whole genome shotgun (WGS) entry which is preliminary data.</text>
</comment>
<keyword evidence="2" id="KW-1185">Reference proteome</keyword>